<gene>
    <name evidence="2" type="ORF">SAMN02745910_00674</name>
</gene>
<dbReference type="Proteomes" id="UP000182762">
    <property type="component" value="Unassembled WGS sequence"/>
</dbReference>
<keyword evidence="1" id="KW-1133">Transmembrane helix</keyword>
<reference evidence="2 3" key="1">
    <citation type="submission" date="2016-10" db="EMBL/GenBank/DDBJ databases">
        <authorList>
            <person name="Varghese N."/>
            <person name="Submissions S."/>
        </authorList>
    </citation>
    <scope>NUCLEOTIDE SEQUENCE [LARGE SCALE GENOMIC DNA]</scope>
    <source>
        <strain evidence="2 3">DSM 13796</strain>
    </source>
</reference>
<accession>A0A1I5WPX4</accession>
<dbReference type="EMBL" id="FOXX01000001">
    <property type="protein sequence ID" value="SFQ21631.1"/>
    <property type="molecule type" value="Genomic_DNA"/>
</dbReference>
<keyword evidence="1" id="KW-0472">Membrane</keyword>
<evidence type="ECO:0000313" key="2">
    <source>
        <dbReference type="EMBL" id="SFQ21631.1"/>
    </source>
</evidence>
<evidence type="ECO:0000313" key="3">
    <source>
        <dbReference type="Proteomes" id="UP000182762"/>
    </source>
</evidence>
<organism evidence="2 3">
    <name type="scientific">Priestia endophytica DSM 13796</name>
    <dbReference type="NCBI Taxonomy" id="1121089"/>
    <lineage>
        <taxon>Bacteria</taxon>
        <taxon>Bacillati</taxon>
        <taxon>Bacillota</taxon>
        <taxon>Bacilli</taxon>
        <taxon>Bacillales</taxon>
        <taxon>Bacillaceae</taxon>
        <taxon>Priestia</taxon>
    </lineage>
</organism>
<proteinExistence type="predicted"/>
<keyword evidence="3" id="KW-1185">Reference proteome</keyword>
<name>A0A1I5WPX4_9BACI</name>
<feature type="transmembrane region" description="Helical" evidence="1">
    <location>
        <begin position="37"/>
        <end position="60"/>
    </location>
</feature>
<protein>
    <submittedName>
        <fullName evidence="2">Uncharacterized protein</fullName>
    </submittedName>
</protein>
<keyword evidence="1" id="KW-0812">Transmembrane</keyword>
<sequence>MKQRFNSYSLKKWAQNAGAVCSQFIIPLTVFQAVRTIVFPSILDVFLLLIFIAILLSIYFEWI</sequence>
<comment type="caution">
    <text evidence="2">The sequence shown here is derived from an EMBL/GenBank/DDBJ whole genome shotgun (WGS) entry which is preliminary data.</text>
</comment>
<evidence type="ECO:0000256" key="1">
    <source>
        <dbReference type="SAM" id="Phobius"/>
    </source>
</evidence>